<protein>
    <submittedName>
        <fullName evidence="2">DUF4435 domain-containing protein</fullName>
    </submittedName>
</protein>
<reference evidence="2" key="1">
    <citation type="submission" date="2024-02" db="EMBL/GenBank/DDBJ databases">
        <authorList>
            <consortium name="Clinical and Environmental Microbiology Branch: Whole genome sequencing antimicrobial resistance pathogens in the healthcare setting"/>
        </authorList>
    </citation>
    <scope>NUCLEOTIDE SEQUENCE</scope>
    <source>
        <strain evidence="2">2023BB-00086</strain>
    </source>
</reference>
<evidence type="ECO:0000259" key="1">
    <source>
        <dbReference type="Pfam" id="PF14491"/>
    </source>
</evidence>
<gene>
    <name evidence="2" type="ORF">RYF40_002696</name>
</gene>
<accession>A0AAI9GSP6</accession>
<feature type="domain" description="DUF4435" evidence="1">
    <location>
        <begin position="29"/>
        <end position="245"/>
    </location>
</feature>
<dbReference type="RefSeq" id="WP_142447715.1">
    <property type="nucleotide sequence ID" value="NZ_CABGIA010000003.1"/>
</dbReference>
<organism evidence="2">
    <name type="scientific">Klebsiella oxytoca</name>
    <dbReference type="NCBI Taxonomy" id="571"/>
    <lineage>
        <taxon>Bacteria</taxon>
        <taxon>Pseudomonadati</taxon>
        <taxon>Pseudomonadota</taxon>
        <taxon>Gammaproteobacteria</taxon>
        <taxon>Enterobacterales</taxon>
        <taxon>Enterobacteriaceae</taxon>
        <taxon>Klebsiella/Raoultella group</taxon>
        <taxon>Klebsiella</taxon>
    </lineage>
</organism>
<dbReference type="AlphaFoldDB" id="A0AAI9GSP6"/>
<evidence type="ECO:0000313" key="2">
    <source>
        <dbReference type="EMBL" id="EML7082242.1"/>
    </source>
</evidence>
<proteinExistence type="predicted"/>
<sequence length="286" mass="33157">MISLRDALGEDDWLSSMMLLFRNEMHKHNILIIVEGITDIKFFNAYRLNNRFIYESPENGKREVISAVNQLRQAGNDAVYGICDADFDGLSGISHNGVFFTDAHDLEMMLVKGGVVDKFIMTHTDRKLIQGNLAEVFCRDVKINILCACYRLGLLKWFNYLNHSKLNFKGMNYRGFININKTEVIVDDMEYIRYVLSRSRAVAEQLNVGVLLEGMRKLELMSPEHFSICNGHDFTCILKMMYETDISVNRNMRLDEIDNYLRLCYDQPTFKTTRLHTSLNQLLALH</sequence>
<dbReference type="EMBL" id="ABNOCX020000004">
    <property type="protein sequence ID" value="EML7082242.1"/>
    <property type="molecule type" value="Genomic_DNA"/>
</dbReference>
<dbReference type="Pfam" id="PF14491">
    <property type="entry name" value="DUF4435"/>
    <property type="match status" value="1"/>
</dbReference>
<comment type="caution">
    <text evidence="2">The sequence shown here is derived from an EMBL/GenBank/DDBJ whole genome shotgun (WGS) entry which is preliminary data.</text>
</comment>
<name>A0AAI9GSP6_KLEOX</name>
<dbReference type="InterPro" id="IPR029492">
    <property type="entry name" value="DUF4435"/>
</dbReference>